<feature type="domain" description="CN hydrolase" evidence="1">
    <location>
        <begin position="4"/>
        <end position="64"/>
    </location>
</feature>
<evidence type="ECO:0000259" key="1">
    <source>
        <dbReference type="Pfam" id="PF00795"/>
    </source>
</evidence>
<feature type="non-terminal residue" evidence="2">
    <location>
        <position position="1"/>
    </location>
</feature>
<keyword evidence="2" id="KW-0012">Acyltransferase</keyword>
<name>A0A7C0XAR6_UNCW3</name>
<dbReference type="InterPro" id="IPR036526">
    <property type="entry name" value="C-N_Hydrolase_sf"/>
</dbReference>
<dbReference type="GO" id="GO:0016746">
    <property type="term" value="F:acyltransferase activity"/>
    <property type="evidence" value="ECO:0007669"/>
    <property type="project" value="UniProtKB-KW"/>
</dbReference>
<evidence type="ECO:0000313" key="2">
    <source>
        <dbReference type="EMBL" id="HDM90295.1"/>
    </source>
</evidence>
<comment type="caution">
    <text evidence="2">The sequence shown here is derived from an EMBL/GenBank/DDBJ whole genome shotgun (WGS) entry which is preliminary data.</text>
</comment>
<dbReference type="InterPro" id="IPR003010">
    <property type="entry name" value="C-N_Hydrolase"/>
</dbReference>
<reference evidence="2" key="1">
    <citation type="journal article" date="2020" name="mSystems">
        <title>Genome- and Community-Level Interaction Insights into Carbon Utilization and Element Cycling Functions of Hydrothermarchaeota in Hydrothermal Sediment.</title>
        <authorList>
            <person name="Zhou Z."/>
            <person name="Liu Y."/>
            <person name="Xu W."/>
            <person name="Pan J."/>
            <person name="Luo Z.H."/>
            <person name="Li M."/>
        </authorList>
    </citation>
    <scope>NUCLEOTIDE SEQUENCE [LARGE SCALE GENOMIC DNA]</scope>
    <source>
        <strain evidence="2">HyVt-237</strain>
    </source>
</reference>
<dbReference type="EMBL" id="DRBW01000150">
    <property type="protein sequence ID" value="HDM90295.1"/>
    <property type="molecule type" value="Genomic_DNA"/>
</dbReference>
<proteinExistence type="predicted"/>
<dbReference type="Pfam" id="PF00795">
    <property type="entry name" value="CN_hydrolase"/>
    <property type="match status" value="1"/>
</dbReference>
<gene>
    <name evidence="2" type="ORF">ENG67_03690</name>
</gene>
<dbReference type="Gene3D" id="3.60.110.10">
    <property type="entry name" value="Carbon-nitrogen hydrolase"/>
    <property type="match status" value="1"/>
</dbReference>
<protein>
    <submittedName>
        <fullName evidence="2">Acyltransferase</fullName>
    </submittedName>
</protein>
<sequence>AMITRCLENRLFAVTANRYGRETDGKDTLEFTGQSQITGPRGDILLRAETEGDMMGVVEIDPEEALNKWITPKNHVLEDRRVELYRNLCPGTDHNDG</sequence>
<accession>A0A7C0XAR6</accession>
<keyword evidence="2" id="KW-0808">Transferase</keyword>
<dbReference type="AlphaFoldDB" id="A0A7C0XAR6"/>
<dbReference type="SUPFAM" id="SSF56317">
    <property type="entry name" value="Carbon-nitrogen hydrolase"/>
    <property type="match status" value="1"/>
</dbReference>
<organism evidence="2">
    <name type="scientific">candidate division WOR-3 bacterium</name>
    <dbReference type="NCBI Taxonomy" id="2052148"/>
    <lineage>
        <taxon>Bacteria</taxon>
        <taxon>Bacteria division WOR-3</taxon>
    </lineage>
</organism>
<dbReference type="Proteomes" id="UP000885931">
    <property type="component" value="Unassembled WGS sequence"/>
</dbReference>